<evidence type="ECO:0000313" key="2">
    <source>
        <dbReference type="EMBL" id="KAK3596255.1"/>
    </source>
</evidence>
<gene>
    <name evidence="2" type="ORF">CHS0354_034500</name>
</gene>
<name>A0AAE0SQG9_9BIVA</name>
<organism evidence="2 3">
    <name type="scientific">Potamilus streckersoni</name>
    <dbReference type="NCBI Taxonomy" id="2493646"/>
    <lineage>
        <taxon>Eukaryota</taxon>
        <taxon>Metazoa</taxon>
        <taxon>Spiralia</taxon>
        <taxon>Lophotrochozoa</taxon>
        <taxon>Mollusca</taxon>
        <taxon>Bivalvia</taxon>
        <taxon>Autobranchia</taxon>
        <taxon>Heteroconchia</taxon>
        <taxon>Palaeoheterodonta</taxon>
        <taxon>Unionida</taxon>
        <taxon>Unionoidea</taxon>
        <taxon>Unionidae</taxon>
        <taxon>Ambleminae</taxon>
        <taxon>Lampsilini</taxon>
        <taxon>Potamilus</taxon>
    </lineage>
</organism>
<evidence type="ECO:0000256" key="1">
    <source>
        <dbReference type="SAM" id="SignalP"/>
    </source>
</evidence>
<protein>
    <submittedName>
        <fullName evidence="2">Uncharacterized protein</fullName>
    </submittedName>
</protein>
<feature type="chain" id="PRO_5042157948" evidence="1">
    <location>
        <begin position="20"/>
        <end position="121"/>
    </location>
</feature>
<keyword evidence="3" id="KW-1185">Reference proteome</keyword>
<dbReference type="Proteomes" id="UP001195483">
    <property type="component" value="Unassembled WGS sequence"/>
</dbReference>
<accession>A0AAE0SQG9</accession>
<feature type="signal peptide" evidence="1">
    <location>
        <begin position="1"/>
        <end position="19"/>
    </location>
</feature>
<dbReference type="AlphaFoldDB" id="A0AAE0SQG9"/>
<evidence type="ECO:0000313" key="3">
    <source>
        <dbReference type="Proteomes" id="UP001195483"/>
    </source>
</evidence>
<reference evidence="2" key="1">
    <citation type="journal article" date="2021" name="Genome Biol. Evol.">
        <title>A High-Quality Reference Genome for a Parasitic Bivalve with Doubly Uniparental Inheritance (Bivalvia: Unionida).</title>
        <authorList>
            <person name="Smith C.H."/>
        </authorList>
    </citation>
    <scope>NUCLEOTIDE SEQUENCE</scope>
    <source>
        <strain evidence="2">CHS0354</strain>
    </source>
</reference>
<sequence>MKVFLLLSLTLYNIWRVSTHDYNICARGEIEYYQMCGGFAFFHLSPCGIGQICRLYPGSYYGRCCKRIIIAPKPRPRVGGCPSGSIPVEASCGGFIGASCPWGTFCVKPPKTSNGVCCKWL</sequence>
<reference evidence="2" key="2">
    <citation type="journal article" date="2021" name="Genome Biol. Evol.">
        <title>Developing a high-quality reference genome for a parasitic bivalve with doubly uniparental inheritance (Bivalvia: Unionida).</title>
        <authorList>
            <person name="Smith C.H."/>
        </authorList>
    </citation>
    <scope>NUCLEOTIDE SEQUENCE</scope>
    <source>
        <strain evidence="2">CHS0354</strain>
        <tissue evidence="2">Mantle</tissue>
    </source>
</reference>
<dbReference type="EMBL" id="JAEAOA010002028">
    <property type="protein sequence ID" value="KAK3596255.1"/>
    <property type="molecule type" value="Genomic_DNA"/>
</dbReference>
<keyword evidence="1" id="KW-0732">Signal</keyword>
<comment type="caution">
    <text evidence="2">The sequence shown here is derived from an EMBL/GenBank/DDBJ whole genome shotgun (WGS) entry which is preliminary data.</text>
</comment>
<proteinExistence type="predicted"/>
<reference evidence="2" key="3">
    <citation type="submission" date="2023-05" db="EMBL/GenBank/DDBJ databases">
        <authorList>
            <person name="Smith C.H."/>
        </authorList>
    </citation>
    <scope>NUCLEOTIDE SEQUENCE</scope>
    <source>
        <strain evidence="2">CHS0354</strain>
        <tissue evidence="2">Mantle</tissue>
    </source>
</reference>